<feature type="compositionally biased region" description="Basic and acidic residues" evidence="1">
    <location>
        <begin position="38"/>
        <end position="62"/>
    </location>
</feature>
<feature type="region of interest" description="Disordered" evidence="1">
    <location>
        <begin position="1"/>
        <end position="65"/>
    </location>
</feature>
<organism evidence="3">
    <name type="scientific">Neospora caninum (strain Liverpool)</name>
    <dbReference type="NCBI Taxonomy" id="572307"/>
    <lineage>
        <taxon>Eukaryota</taxon>
        <taxon>Sar</taxon>
        <taxon>Alveolata</taxon>
        <taxon>Apicomplexa</taxon>
        <taxon>Conoidasida</taxon>
        <taxon>Coccidia</taxon>
        <taxon>Eucoccidiorida</taxon>
        <taxon>Eimeriorina</taxon>
        <taxon>Sarcocystidae</taxon>
        <taxon>Neospora</taxon>
    </lineage>
</organism>
<evidence type="ECO:0000256" key="1">
    <source>
        <dbReference type="SAM" id="MobiDB-lite"/>
    </source>
</evidence>
<accession>A0A0F7ULJ0</accession>
<dbReference type="EMBL" id="LN714486">
    <property type="protein sequence ID" value="CEL69866.1"/>
    <property type="molecule type" value="Genomic_DNA"/>
</dbReference>
<dbReference type="InterPro" id="IPR035445">
    <property type="entry name" value="GYF-like_dom_sf"/>
</dbReference>
<feature type="domain" description="GYF" evidence="2">
    <location>
        <begin position="87"/>
        <end position="143"/>
    </location>
</feature>
<sequence length="727" mass="81901">MDKLLEPLTLSSPGGLSDDSSDDSPRTRRPVYPSRTTDSARHPDIGTRTRDRPREERDKEPLDVSSLSWRLHSRASKDLHGLSSSDEKLWKYTDENGNSGGPMTSWRVLKWLEAGFFRGRGNQVFFSSVGDSAPPRSLTDALPAILQDAYISMEKLIAPQAPGEKKDETIEVVEESPMQFADDAFSTDAVLDIQKLHKSFGSCDLVVWLVPPQEKTHPVDETAPDSQFTPPPKTFKIPVHSALLRISSPIWLKELTVVEAKHHTKMKYQRSNDGSVLMKHVIETFHPAAIRAIIQYIYGYRQEVLQADPFLQVAVYKEAFRLEMKQLQKEVLRALSAPMSIGPLVSLAKAAEVMKVDQLLLDAIRILADCAYALFSGMRHLQLGPKGLQLLLLQDNIQLDEPQVYICATAWLTQQGSDQASASRCVSFPNDAVRSPLLVSPRTQRETDFLHQLEAAVDSRKNSLDDHQPNRSRDMAMAVYQSIRFDSMSPGQIQVCRDPLLDSLLLEACLRKFSHREAKPRVFPWQANDQFTVERDGGLYPVLIKRTRRTVQRFRETDGEPLVWAWTLGDSRPVNEALWALEIVRTMRGRIHFGIAVEDKSTQSRKVCYLDPAERAFVTGTITNDPTAVSYRTVQPGGEVRWSRRMTDGDIVVMRVSVTTSAVHLTIQLLRSKTMRASYMLALRSPVSFPGQLLQRPFLKIWPFIEAVDIGDTLGVAELQVEPIDIP</sequence>
<dbReference type="Gene3D" id="3.30.710.10">
    <property type="entry name" value="Potassium Channel Kv1.1, Chain A"/>
    <property type="match status" value="1"/>
</dbReference>
<dbReference type="SUPFAM" id="SSF55277">
    <property type="entry name" value="GYF domain"/>
    <property type="match status" value="1"/>
</dbReference>
<dbReference type="AlphaFoldDB" id="A0A0F7ULJ0"/>
<dbReference type="InterPro" id="IPR003169">
    <property type="entry name" value="GYF"/>
</dbReference>
<dbReference type="InterPro" id="IPR011333">
    <property type="entry name" value="SKP1/BTB/POZ_sf"/>
</dbReference>
<gene>
    <name evidence="3" type="ORF">BN1204_055650</name>
</gene>
<name>A0A0F7ULJ0_NEOCL</name>
<evidence type="ECO:0000259" key="2">
    <source>
        <dbReference type="PROSITE" id="PS50829"/>
    </source>
</evidence>
<feature type="compositionally biased region" description="Low complexity" evidence="1">
    <location>
        <begin position="7"/>
        <end position="18"/>
    </location>
</feature>
<reference evidence="3" key="1">
    <citation type="journal article" date="2015" name="PLoS ONE">
        <title>Comprehensive Evaluation of Toxoplasma gondii VEG and Neospora caninum LIV Genomes with Tachyzoite Stage Transcriptome and Proteome Defines Novel Transcript Features.</title>
        <authorList>
            <person name="Ramaprasad A."/>
            <person name="Mourier T."/>
            <person name="Naeem R."/>
            <person name="Malas T.B."/>
            <person name="Moussa E."/>
            <person name="Panigrahi A."/>
            <person name="Vermont S.J."/>
            <person name="Otto T.D."/>
            <person name="Wastling J."/>
            <person name="Pain A."/>
        </authorList>
    </citation>
    <scope>NUCLEOTIDE SEQUENCE</scope>
    <source>
        <strain evidence="3">Liverpool</strain>
    </source>
</reference>
<dbReference type="PROSITE" id="PS50829">
    <property type="entry name" value="GYF"/>
    <property type="match status" value="1"/>
</dbReference>
<proteinExistence type="predicted"/>
<protein>
    <recommendedName>
        <fullName evidence="2">GYF domain-containing protein</fullName>
    </recommendedName>
</protein>
<evidence type="ECO:0000313" key="3">
    <source>
        <dbReference type="EMBL" id="CEL69866.1"/>
    </source>
</evidence>